<keyword evidence="3" id="KW-1185">Reference proteome</keyword>
<evidence type="ECO:0000313" key="3">
    <source>
        <dbReference type="Proteomes" id="UP000032336"/>
    </source>
</evidence>
<dbReference type="SUPFAM" id="SSF160719">
    <property type="entry name" value="gpW/gp25-like"/>
    <property type="match status" value="1"/>
</dbReference>
<proteinExistence type="predicted"/>
<reference evidence="2 3" key="1">
    <citation type="submission" date="2015-01" db="EMBL/GenBank/DDBJ databases">
        <title>Draft genome of the acidophilic iron oxidizer Ferrimicrobium acidiphilum strain T23.</title>
        <authorList>
            <person name="Poehlein A."/>
            <person name="Eisen S."/>
            <person name="Schloemann M."/>
            <person name="Johnson B.D."/>
            <person name="Daniel R."/>
            <person name="Muehling M."/>
        </authorList>
    </citation>
    <scope>NUCLEOTIDE SEQUENCE [LARGE SCALE GENOMIC DNA]</scope>
    <source>
        <strain evidence="2 3">T23</strain>
    </source>
</reference>
<dbReference type="AlphaFoldDB" id="A0A0D8FVT8"/>
<dbReference type="EMBL" id="JXUW01000006">
    <property type="protein sequence ID" value="KJE77206.1"/>
    <property type="molecule type" value="Genomic_DNA"/>
</dbReference>
<evidence type="ECO:0000259" key="1">
    <source>
        <dbReference type="Pfam" id="PF04965"/>
    </source>
</evidence>
<feature type="domain" description="IraD/Gp25-like" evidence="1">
    <location>
        <begin position="62"/>
        <end position="144"/>
    </location>
</feature>
<name>A0A0D8FVT8_9ACTN</name>
<comment type="caution">
    <text evidence="2">The sequence shown here is derived from an EMBL/GenBank/DDBJ whole genome shotgun (WGS) entry which is preliminary data.</text>
</comment>
<gene>
    <name evidence="2" type="ORF">FEAC_09180</name>
</gene>
<organism evidence="2 3">
    <name type="scientific">Ferrimicrobium acidiphilum DSM 19497</name>
    <dbReference type="NCBI Taxonomy" id="1121877"/>
    <lineage>
        <taxon>Bacteria</taxon>
        <taxon>Bacillati</taxon>
        <taxon>Actinomycetota</taxon>
        <taxon>Acidimicrobiia</taxon>
        <taxon>Acidimicrobiales</taxon>
        <taxon>Acidimicrobiaceae</taxon>
        <taxon>Ferrimicrobium</taxon>
    </lineage>
</organism>
<dbReference type="Gene3D" id="3.10.450.40">
    <property type="match status" value="1"/>
</dbReference>
<dbReference type="Pfam" id="PF04965">
    <property type="entry name" value="GPW_gp25"/>
    <property type="match status" value="1"/>
</dbReference>
<sequence length="161" mass="18114">MSYELADLPPPNRMRAIKMSDERDRLASEDPSFVGRGFQFPMGVDARGGIAMSEGGLATDSAIRVILSTAPSERVMRPAFGCKIWELLFEPVNANTLGLMAQAVRESIAQWEPRVEVEDVSVQQDANEASLVHIHVRYQMRATNDRRNLVYPFYTIPREES</sequence>
<protein>
    <submittedName>
        <fullName evidence="2">25-like lysozyme</fullName>
    </submittedName>
</protein>
<evidence type="ECO:0000313" key="2">
    <source>
        <dbReference type="EMBL" id="KJE77206.1"/>
    </source>
</evidence>
<accession>A0A0D8FVT8</accession>
<dbReference type="Proteomes" id="UP000032336">
    <property type="component" value="Unassembled WGS sequence"/>
</dbReference>
<dbReference type="InterPro" id="IPR007048">
    <property type="entry name" value="IraD/Gp25-like"/>
</dbReference>
<dbReference type="STRING" id="1121877.FEAC_09180"/>
<dbReference type="eggNOG" id="COG3628">
    <property type="taxonomic scope" value="Bacteria"/>
</dbReference>